<dbReference type="Proteomes" id="UP000600946">
    <property type="component" value="Unassembled WGS sequence"/>
</dbReference>
<organism evidence="3 4">
    <name type="scientific">Streptomyces xanthochromogenes</name>
    <dbReference type="NCBI Taxonomy" id="67384"/>
    <lineage>
        <taxon>Bacteria</taxon>
        <taxon>Bacillati</taxon>
        <taxon>Actinomycetota</taxon>
        <taxon>Actinomycetes</taxon>
        <taxon>Kitasatosporales</taxon>
        <taxon>Streptomycetaceae</taxon>
        <taxon>Streptomyces</taxon>
    </lineage>
</organism>
<reference evidence="4" key="1">
    <citation type="journal article" date="2019" name="Int. J. Syst. Evol. Microbiol.">
        <title>The Global Catalogue of Microorganisms (GCM) 10K type strain sequencing project: providing services to taxonomists for standard genome sequencing and annotation.</title>
        <authorList>
            <consortium name="The Broad Institute Genomics Platform"/>
            <consortium name="The Broad Institute Genome Sequencing Center for Infectious Disease"/>
            <person name="Wu L."/>
            <person name="Ma J."/>
        </authorList>
    </citation>
    <scope>NUCLEOTIDE SEQUENCE [LARGE SCALE GENOMIC DNA]</scope>
    <source>
        <strain evidence="4">JCM 4594</strain>
    </source>
</reference>
<evidence type="ECO:0000313" key="4">
    <source>
        <dbReference type="Proteomes" id="UP000600946"/>
    </source>
</evidence>
<feature type="domain" description="DUF1707" evidence="2">
    <location>
        <begin position="23"/>
        <end position="75"/>
    </location>
</feature>
<dbReference type="InterPro" id="IPR012551">
    <property type="entry name" value="DUF1707_SHOCT-like"/>
</dbReference>
<dbReference type="Pfam" id="PF08044">
    <property type="entry name" value="DUF1707"/>
    <property type="match status" value="1"/>
</dbReference>
<evidence type="ECO:0000259" key="2">
    <source>
        <dbReference type="Pfam" id="PF08044"/>
    </source>
</evidence>
<protein>
    <recommendedName>
        <fullName evidence="2">DUF1707 domain-containing protein</fullName>
    </recommendedName>
</protein>
<dbReference type="PANTHER" id="PTHR40763:SF5">
    <property type="entry name" value="MEMBRANE PROTEIN"/>
    <property type="match status" value="1"/>
</dbReference>
<dbReference type="PANTHER" id="PTHR40763">
    <property type="entry name" value="MEMBRANE PROTEIN-RELATED"/>
    <property type="match status" value="1"/>
</dbReference>
<evidence type="ECO:0000256" key="1">
    <source>
        <dbReference type="SAM" id="MobiDB-lite"/>
    </source>
</evidence>
<dbReference type="EMBL" id="BMUU01000001">
    <property type="protein sequence ID" value="GGY18529.1"/>
    <property type="molecule type" value="Genomic_DNA"/>
</dbReference>
<dbReference type="GeneID" id="96288910"/>
<accession>A0ABQ2ZNP4</accession>
<gene>
    <name evidence="3" type="ORF">GCM10010326_09010</name>
</gene>
<dbReference type="RefSeq" id="WP_190026228.1">
    <property type="nucleotide sequence ID" value="NZ_BMUU01000001.1"/>
</dbReference>
<keyword evidence="4" id="KW-1185">Reference proteome</keyword>
<name>A0ABQ2ZNP4_9ACTN</name>
<comment type="caution">
    <text evidence="3">The sequence shown here is derived from an EMBL/GenBank/DDBJ whole genome shotgun (WGS) entry which is preliminary data.</text>
</comment>
<proteinExistence type="predicted"/>
<evidence type="ECO:0000313" key="3">
    <source>
        <dbReference type="EMBL" id="GGY18529.1"/>
    </source>
</evidence>
<feature type="region of interest" description="Disordered" evidence="1">
    <location>
        <begin position="1"/>
        <end position="29"/>
    </location>
</feature>
<sequence>MSGSSRKPPAAGEPHGPGTPPPIRASHADRDRTVDQLRIAAGDGLLDAAELDQRLEAALTARTLDELAELTVDLPPLASTPGGAAVEVKDVLRIDQQAGSVRKDGHWVVPRRIDLRSSWCDVTFDFTEAVITQDVLSIDMEMHGGTLLLVTGPGVVVNSESLSMSYSKGAVPRPEAPGTPRTLRVELTGHLAYGRIKVGPPRRSFARWLRRTSA</sequence>